<comment type="similarity">
    <text evidence="12">Belongs to the cytochrome b561 family.</text>
</comment>
<dbReference type="PANTHER" id="PTHR30529:SF1">
    <property type="entry name" value="CYTOCHROME B561 HOMOLOG 2"/>
    <property type="match status" value="1"/>
</dbReference>
<comment type="cofactor">
    <cofactor evidence="1">
        <name>heme b</name>
        <dbReference type="ChEBI" id="CHEBI:60344"/>
    </cofactor>
</comment>
<evidence type="ECO:0000256" key="8">
    <source>
        <dbReference type="ARBA" id="ARBA00022982"/>
    </source>
</evidence>
<name>A0ABU3ED37_9RHOB</name>
<keyword evidence="10" id="KW-0408">Iron</keyword>
<evidence type="ECO:0000256" key="7">
    <source>
        <dbReference type="ARBA" id="ARBA00022723"/>
    </source>
</evidence>
<keyword evidence="8" id="KW-0249">Electron transport</keyword>
<keyword evidence="11 13" id="KW-0472">Membrane</keyword>
<evidence type="ECO:0000313" key="16">
    <source>
        <dbReference type="Proteomes" id="UP001251085"/>
    </source>
</evidence>
<sequence length="183" mass="20355">MITQPERYRSTARLLHWIVALLVLPMIAAGLIMTQDGLARPLQDALFLLHKHIGLLVLFLALLRILYRWFNPAPPLPLSMPDWQRRVAQTSHVLMYVLLVVMPVSGFIRVRAGGFPIELLDALGLIGPIPRSKELGDTASALHQAAAFLLIALICLHVAATLYHALIRRDGIWARIWPPSGGD</sequence>
<reference evidence="16" key="1">
    <citation type="submission" date="2023-07" db="EMBL/GenBank/DDBJ databases">
        <title>Characterization of two Paracoccaceae strains isolated from Phycosphere and proposal of Xinfangfangia lacusdiani sp. nov.</title>
        <authorList>
            <person name="Deng Y."/>
            <person name="Zhang Y.Q."/>
        </authorList>
    </citation>
    <scope>NUCLEOTIDE SEQUENCE [LARGE SCALE GENOMIC DNA]</scope>
    <source>
        <strain evidence="16">CPCC 101403</strain>
    </source>
</reference>
<evidence type="ECO:0000259" key="14">
    <source>
        <dbReference type="Pfam" id="PF01292"/>
    </source>
</evidence>
<dbReference type="EMBL" id="JAVRQI010000004">
    <property type="protein sequence ID" value="MDT1061385.1"/>
    <property type="molecule type" value="Genomic_DNA"/>
</dbReference>
<dbReference type="InterPro" id="IPR052168">
    <property type="entry name" value="Cytochrome_b561_oxidase"/>
</dbReference>
<dbReference type="Proteomes" id="UP001251085">
    <property type="component" value="Unassembled WGS sequence"/>
</dbReference>
<keyword evidence="4" id="KW-1003">Cell membrane</keyword>
<evidence type="ECO:0000256" key="13">
    <source>
        <dbReference type="SAM" id="Phobius"/>
    </source>
</evidence>
<protein>
    <submittedName>
        <fullName evidence="15">Cytochrome b</fullName>
    </submittedName>
</protein>
<evidence type="ECO:0000313" key="15">
    <source>
        <dbReference type="EMBL" id="MDT1061385.1"/>
    </source>
</evidence>
<dbReference type="InterPro" id="IPR011577">
    <property type="entry name" value="Cyt_b561_bac/Ni-Hgenase"/>
</dbReference>
<keyword evidence="16" id="KW-1185">Reference proteome</keyword>
<proteinExistence type="inferred from homology"/>
<gene>
    <name evidence="15" type="ORF">RM190_05890</name>
</gene>
<dbReference type="Gene3D" id="1.20.950.20">
    <property type="entry name" value="Transmembrane di-heme cytochromes, Chain C"/>
    <property type="match status" value="2"/>
</dbReference>
<feature type="transmembrane region" description="Helical" evidence="13">
    <location>
        <begin position="53"/>
        <end position="70"/>
    </location>
</feature>
<accession>A0ABU3ED37</accession>
<dbReference type="PANTHER" id="PTHR30529">
    <property type="entry name" value="CYTOCHROME B561"/>
    <property type="match status" value="1"/>
</dbReference>
<dbReference type="Pfam" id="PF01292">
    <property type="entry name" value="Ni_hydr_CYTB"/>
    <property type="match status" value="1"/>
</dbReference>
<evidence type="ECO:0000256" key="2">
    <source>
        <dbReference type="ARBA" id="ARBA00004651"/>
    </source>
</evidence>
<evidence type="ECO:0000256" key="11">
    <source>
        <dbReference type="ARBA" id="ARBA00023136"/>
    </source>
</evidence>
<feature type="transmembrane region" description="Helical" evidence="13">
    <location>
        <begin position="145"/>
        <end position="166"/>
    </location>
</feature>
<evidence type="ECO:0000256" key="12">
    <source>
        <dbReference type="ARBA" id="ARBA00037975"/>
    </source>
</evidence>
<dbReference type="SUPFAM" id="SSF81342">
    <property type="entry name" value="Transmembrane di-heme cytochromes"/>
    <property type="match status" value="1"/>
</dbReference>
<comment type="subcellular location">
    <subcellularLocation>
        <location evidence="2">Cell membrane</location>
        <topology evidence="2">Multi-pass membrane protein</topology>
    </subcellularLocation>
</comment>
<keyword evidence="3" id="KW-0813">Transport</keyword>
<comment type="caution">
    <text evidence="15">The sequence shown here is derived from an EMBL/GenBank/DDBJ whole genome shotgun (WGS) entry which is preliminary data.</text>
</comment>
<keyword evidence="6 13" id="KW-0812">Transmembrane</keyword>
<keyword evidence="9 13" id="KW-1133">Transmembrane helix</keyword>
<evidence type="ECO:0000256" key="10">
    <source>
        <dbReference type="ARBA" id="ARBA00023004"/>
    </source>
</evidence>
<dbReference type="InterPro" id="IPR016174">
    <property type="entry name" value="Di-haem_cyt_TM"/>
</dbReference>
<evidence type="ECO:0000256" key="6">
    <source>
        <dbReference type="ARBA" id="ARBA00022692"/>
    </source>
</evidence>
<dbReference type="RefSeq" id="WP_311758489.1">
    <property type="nucleotide sequence ID" value="NZ_JAVRQI010000004.1"/>
</dbReference>
<evidence type="ECO:0000256" key="1">
    <source>
        <dbReference type="ARBA" id="ARBA00001970"/>
    </source>
</evidence>
<organism evidence="15 16">
    <name type="scientific">Paracoccus broussonetiae</name>
    <dbReference type="NCBI Taxonomy" id="3075834"/>
    <lineage>
        <taxon>Bacteria</taxon>
        <taxon>Pseudomonadati</taxon>
        <taxon>Pseudomonadota</taxon>
        <taxon>Alphaproteobacteria</taxon>
        <taxon>Rhodobacterales</taxon>
        <taxon>Paracoccaceae</taxon>
        <taxon>Paracoccus</taxon>
    </lineage>
</organism>
<feature type="domain" description="Cytochrome b561 bacterial/Ni-hydrogenase" evidence="14">
    <location>
        <begin position="7"/>
        <end position="178"/>
    </location>
</feature>
<keyword evidence="5" id="KW-0349">Heme</keyword>
<evidence type="ECO:0000256" key="3">
    <source>
        <dbReference type="ARBA" id="ARBA00022448"/>
    </source>
</evidence>
<evidence type="ECO:0000256" key="9">
    <source>
        <dbReference type="ARBA" id="ARBA00022989"/>
    </source>
</evidence>
<evidence type="ECO:0000256" key="5">
    <source>
        <dbReference type="ARBA" id="ARBA00022617"/>
    </source>
</evidence>
<keyword evidence="7" id="KW-0479">Metal-binding</keyword>
<evidence type="ECO:0000256" key="4">
    <source>
        <dbReference type="ARBA" id="ARBA00022475"/>
    </source>
</evidence>
<feature type="transmembrane region" description="Helical" evidence="13">
    <location>
        <begin position="91"/>
        <end position="110"/>
    </location>
</feature>
<feature type="transmembrane region" description="Helical" evidence="13">
    <location>
        <begin position="12"/>
        <end position="33"/>
    </location>
</feature>